<dbReference type="Proteomes" id="UP001178461">
    <property type="component" value="Chromosome 6"/>
</dbReference>
<sequence>MSLLASAPGSKYKYFACIVFTAAFAVNQCKTIKQIFETEKCFKFWLGFHSYIEILLMATNSRRASMLFCCNTNGQQSPSVFHT</sequence>
<protein>
    <submittedName>
        <fullName evidence="1">Uncharacterized protein</fullName>
    </submittedName>
</protein>
<keyword evidence="2" id="KW-1185">Reference proteome</keyword>
<proteinExistence type="predicted"/>
<evidence type="ECO:0000313" key="2">
    <source>
        <dbReference type="Proteomes" id="UP001178461"/>
    </source>
</evidence>
<gene>
    <name evidence="1" type="ORF">PODLI_1B009207</name>
</gene>
<dbReference type="EMBL" id="OX395131">
    <property type="protein sequence ID" value="CAI5776989.1"/>
    <property type="molecule type" value="Genomic_DNA"/>
</dbReference>
<evidence type="ECO:0000313" key="1">
    <source>
        <dbReference type="EMBL" id="CAI5776989.1"/>
    </source>
</evidence>
<accession>A0AA35KGD9</accession>
<organism evidence="1 2">
    <name type="scientific">Podarcis lilfordi</name>
    <name type="common">Lilford's wall lizard</name>
    <dbReference type="NCBI Taxonomy" id="74358"/>
    <lineage>
        <taxon>Eukaryota</taxon>
        <taxon>Metazoa</taxon>
        <taxon>Chordata</taxon>
        <taxon>Craniata</taxon>
        <taxon>Vertebrata</taxon>
        <taxon>Euteleostomi</taxon>
        <taxon>Lepidosauria</taxon>
        <taxon>Squamata</taxon>
        <taxon>Bifurcata</taxon>
        <taxon>Unidentata</taxon>
        <taxon>Episquamata</taxon>
        <taxon>Laterata</taxon>
        <taxon>Lacertibaenia</taxon>
        <taxon>Lacertidae</taxon>
        <taxon>Podarcis</taxon>
    </lineage>
</organism>
<name>A0AA35KGD9_9SAUR</name>
<reference evidence="1" key="1">
    <citation type="submission" date="2022-12" db="EMBL/GenBank/DDBJ databases">
        <authorList>
            <person name="Alioto T."/>
            <person name="Alioto T."/>
            <person name="Gomez Garrido J."/>
        </authorList>
    </citation>
    <scope>NUCLEOTIDE SEQUENCE</scope>
</reference>
<dbReference type="AlphaFoldDB" id="A0AA35KGD9"/>